<name>A0AAD7EDY0_9AGAR</name>
<organism evidence="2 3">
    <name type="scientific">Mycena albidolilacea</name>
    <dbReference type="NCBI Taxonomy" id="1033008"/>
    <lineage>
        <taxon>Eukaryota</taxon>
        <taxon>Fungi</taxon>
        <taxon>Dikarya</taxon>
        <taxon>Basidiomycota</taxon>
        <taxon>Agaricomycotina</taxon>
        <taxon>Agaricomycetes</taxon>
        <taxon>Agaricomycetidae</taxon>
        <taxon>Agaricales</taxon>
        <taxon>Marasmiineae</taxon>
        <taxon>Mycenaceae</taxon>
        <taxon>Mycena</taxon>
    </lineage>
</organism>
<accession>A0AAD7EDY0</accession>
<gene>
    <name evidence="2" type="ORF">DFH08DRAFT_972542</name>
</gene>
<feature type="compositionally biased region" description="Polar residues" evidence="1">
    <location>
        <begin position="218"/>
        <end position="252"/>
    </location>
</feature>
<feature type="region of interest" description="Disordered" evidence="1">
    <location>
        <begin position="137"/>
        <end position="156"/>
    </location>
</feature>
<protein>
    <submittedName>
        <fullName evidence="2">Uncharacterized protein</fullName>
    </submittedName>
</protein>
<feature type="region of interest" description="Disordered" evidence="1">
    <location>
        <begin position="439"/>
        <end position="469"/>
    </location>
</feature>
<feature type="compositionally biased region" description="Polar residues" evidence="1">
    <location>
        <begin position="174"/>
        <end position="191"/>
    </location>
</feature>
<keyword evidence="3" id="KW-1185">Reference proteome</keyword>
<evidence type="ECO:0000313" key="3">
    <source>
        <dbReference type="Proteomes" id="UP001218218"/>
    </source>
</evidence>
<reference evidence="2" key="1">
    <citation type="submission" date="2023-03" db="EMBL/GenBank/DDBJ databases">
        <title>Massive genome expansion in bonnet fungi (Mycena s.s.) driven by repeated elements and novel gene families across ecological guilds.</title>
        <authorList>
            <consortium name="Lawrence Berkeley National Laboratory"/>
            <person name="Harder C.B."/>
            <person name="Miyauchi S."/>
            <person name="Viragh M."/>
            <person name="Kuo A."/>
            <person name="Thoen E."/>
            <person name="Andreopoulos B."/>
            <person name="Lu D."/>
            <person name="Skrede I."/>
            <person name="Drula E."/>
            <person name="Henrissat B."/>
            <person name="Morin E."/>
            <person name="Kohler A."/>
            <person name="Barry K."/>
            <person name="LaButti K."/>
            <person name="Morin E."/>
            <person name="Salamov A."/>
            <person name="Lipzen A."/>
            <person name="Mereny Z."/>
            <person name="Hegedus B."/>
            <person name="Baldrian P."/>
            <person name="Stursova M."/>
            <person name="Weitz H."/>
            <person name="Taylor A."/>
            <person name="Grigoriev I.V."/>
            <person name="Nagy L.G."/>
            <person name="Martin F."/>
            <person name="Kauserud H."/>
        </authorList>
    </citation>
    <scope>NUCLEOTIDE SEQUENCE</scope>
    <source>
        <strain evidence="2">CBHHK002</strain>
    </source>
</reference>
<proteinExistence type="predicted"/>
<feature type="compositionally biased region" description="Low complexity" evidence="1">
    <location>
        <begin position="192"/>
        <end position="210"/>
    </location>
</feature>
<dbReference type="AlphaFoldDB" id="A0AAD7EDY0"/>
<sequence>MHRPSVQSDTNICPYCWTHLPIRLCQKGDNAGRRFLMCKSHRCKEHCIILNNGSCPVKKHHPSFMSQRQRRKANVPAPACPSKSVPPLSAAELSILDGISGSNSFQWDYGPALQRTHIDQPALYLDQALRRHLSPTLTPPQLSWDPLPASPEQDVDAREARELRLAMELSLASTAEPSSIAGLSQPSPTARPSQPSASTSTLTSTSTPTSQRRAQAASVATRTTLPKPRITTQLNPTWMSQASGTRPANDTFNTRQPAVCRAAVDPSTVRRFTLIYWDAIFGVTECPSWPEFQLSESTDTLELLSTHLSAVEYYDVRFRLWTRVNIDYTHILTENTYLLLRRVGVSGLDESKMIDHLVNLPGPQHIRYNLPAEREAVREKIKARHHKSRHVSDDEGSELEVSEVFIKSEPGLQTERPSLRIRTGSTPDYICLDVDSAPSSLPSASFRSSCSSRSTTPSTTPTTPIESSLPIPIPCKWPSGAYTVDMANGFLTIEAPEVGHLPIATRFQRVFKTDSPYKARTYSDARLHWSWGPQELHASALEAGKTEAGFTAFQMSVDQGLVYPVGRHRPTLR</sequence>
<evidence type="ECO:0000256" key="1">
    <source>
        <dbReference type="SAM" id="MobiDB-lite"/>
    </source>
</evidence>
<dbReference type="Proteomes" id="UP001218218">
    <property type="component" value="Unassembled WGS sequence"/>
</dbReference>
<dbReference type="EMBL" id="JARIHO010000065">
    <property type="protein sequence ID" value="KAJ7314804.1"/>
    <property type="molecule type" value="Genomic_DNA"/>
</dbReference>
<comment type="caution">
    <text evidence="2">The sequence shown here is derived from an EMBL/GenBank/DDBJ whole genome shotgun (WGS) entry which is preliminary data.</text>
</comment>
<evidence type="ECO:0000313" key="2">
    <source>
        <dbReference type="EMBL" id="KAJ7314804.1"/>
    </source>
</evidence>
<feature type="region of interest" description="Disordered" evidence="1">
    <location>
        <begin position="174"/>
        <end position="252"/>
    </location>
</feature>